<dbReference type="AlphaFoldDB" id="A0A0G4G476"/>
<proteinExistence type="predicted"/>
<feature type="compositionally biased region" description="Basic and acidic residues" evidence="1">
    <location>
        <begin position="82"/>
        <end position="92"/>
    </location>
</feature>
<accession>A0A0G4G476</accession>
<feature type="region of interest" description="Disordered" evidence="1">
    <location>
        <begin position="81"/>
        <end position="174"/>
    </location>
</feature>
<protein>
    <submittedName>
        <fullName evidence="2">Uncharacterized protein</fullName>
    </submittedName>
</protein>
<feature type="region of interest" description="Disordered" evidence="1">
    <location>
        <begin position="357"/>
        <end position="396"/>
    </location>
</feature>
<dbReference type="VEuPathDB" id="CryptoDB:Cvel_20212"/>
<name>A0A0G4G476_9ALVE</name>
<feature type="compositionally biased region" description="Low complexity" evidence="1">
    <location>
        <begin position="146"/>
        <end position="164"/>
    </location>
</feature>
<evidence type="ECO:0000313" key="2">
    <source>
        <dbReference type="EMBL" id="CEM23236.1"/>
    </source>
</evidence>
<sequence length="438" mass="48161">MYAPYSVPPERSAVRHRYSYPYAPNAGDIFGTSPEDADSLEKEVQKPLIRRDRPPHWLPWALGATFGLLCLLGIASLGSHETSLERPSDRRSRQQRPSVPSLKPEVPGEVLGAGERGGSDLPSNQKRELQTKTVNLLHEQPNRRVSGSASGEASSSSSSSSSSGVDLKEAERKKNRQEVIKMAVKDVAKQMKEGNLSPAEESFFLHALGLEVLAERENEKGNPLMGTGIKPESFLKEAERQIWREGMLKQEALRIESIVDAIQGVALQVAEAGLTREQERQFVEQVERDLEWDSAHPWADHEGHAPEVGGGGSLTDSKLQIVMRASHKLARTAASKLLEAEKVLLVDALKAEIEAQKGNGNWGGNGKEREGKREKKERGKGRRGRGRGGKLRGGAAAEKVRLSALLLQARKVANNIGDQLTEEERDFFVKSLEEETKA</sequence>
<feature type="compositionally biased region" description="Basic and acidic residues" evidence="1">
    <location>
        <begin position="366"/>
        <end position="377"/>
    </location>
</feature>
<reference evidence="2" key="1">
    <citation type="submission" date="2014-11" db="EMBL/GenBank/DDBJ databases">
        <authorList>
            <person name="Otto D Thomas"/>
            <person name="Naeem Raeece"/>
        </authorList>
    </citation>
    <scope>NUCLEOTIDE SEQUENCE</scope>
</reference>
<organism evidence="2">
    <name type="scientific">Chromera velia CCMP2878</name>
    <dbReference type="NCBI Taxonomy" id="1169474"/>
    <lineage>
        <taxon>Eukaryota</taxon>
        <taxon>Sar</taxon>
        <taxon>Alveolata</taxon>
        <taxon>Colpodellida</taxon>
        <taxon>Chromeraceae</taxon>
        <taxon>Chromera</taxon>
    </lineage>
</organism>
<evidence type="ECO:0000256" key="1">
    <source>
        <dbReference type="SAM" id="MobiDB-lite"/>
    </source>
</evidence>
<feature type="compositionally biased region" description="Basic residues" evidence="1">
    <location>
        <begin position="378"/>
        <end position="390"/>
    </location>
</feature>
<gene>
    <name evidence="2" type="ORF">Cvel_20212</name>
</gene>
<dbReference type="EMBL" id="CDMZ01000880">
    <property type="protein sequence ID" value="CEM23236.1"/>
    <property type="molecule type" value="Genomic_DNA"/>
</dbReference>